<feature type="domain" description="CzcB-like alpha-helical hairpin" evidence="12">
    <location>
        <begin position="264"/>
        <end position="323"/>
    </location>
</feature>
<dbReference type="InterPro" id="IPR006143">
    <property type="entry name" value="RND_pump_MFP"/>
</dbReference>
<evidence type="ECO:0000256" key="6">
    <source>
        <dbReference type="ARBA" id="ARBA00022989"/>
    </source>
</evidence>
<dbReference type="Gene3D" id="2.40.420.20">
    <property type="match status" value="1"/>
</dbReference>
<dbReference type="AlphaFoldDB" id="A0A192A7Q2"/>
<dbReference type="GO" id="GO:0030288">
    <property type="term" value="C:outer membrane-bounded periplasmic space"/>
    <property type="evidence" value="ECO:0007669"/>
    <property type="project" value="TreeGrafter"/>
</dbReference>
<dbReference type="Pfam" id="PF25954">
    <property type="entry name" value="Beta-barrel_RND_2"/>
    <property type="match status" value="1"/>
</dbReference>
<dbReference type="InterPro" id="IPR051909">
    <property type="entry name" value="MFP_Cation_Efflux"/>
</dbReference>
<dbReference type="GO" id="GO:0005886">
    <property type="term" value="C:plasma membrane"/>
    <property type="evidence" value="ECO:0007669"/>
    <property type="project" value="UniProtKB-SubCell"/>
</dbReference>
<dbReference type="Proteomes" id="UP000078572">
    <property type="component" value="Plasmid pRI-1"/>
</dbReference>
<sequence length="525" mass="55039">MSITNKQKTAIAALVAAGLIATGTVLLLGPSTEGNESAREAAEHAESAGHQDREHHGEPSKDKHEDTAAHGDQEHHDAPKKGPHGGNVYAAGNATVEFGMAEDGGEPKLRLWVVRDGKPLVANISATGAIKRAAGESTPINFMAGKDSLESEAAIAEPHVFDATASVTLPGVQKPMTVAFSKEEGKIELTVDQVAKAGVGVEVAGAAAVQSGVQFPGEIRFNEDRTAHVVPRLAGVVERVPANIGEQVKSGQVLAVIASTALSEQRSELLAAQKRLNLAQTTYAREKRLWEEKISAEQDYLQAQTALQEAQIAVQNAQQKLVAIGAAPATTALNRFELRAPFDGMVVEKHLAIGEAVKEDANVFTISDLSSVWAEFVMAAKDLGNVRVGQQVTISSTAFDSKATGTVSYVGSLLGEQTRTAKARVTLANPDIAWRPGLFVTVQVLGPAVQVPVAVRADAIQEVNGKPAVFVAVPGGFVAQPVKTGRSTGKVVEITEGLSAGARYATANSFVLKAELGKASAEHEH</sequence>
<dbReference type="Gene3D" id="2.40.30.170">
    <property type="match status" value="1"/>
</dbReference>
<evidence type="ECO:0000256" key="8">
    <source>
        <dbReference type="ARBA" id="ARBA00023285"/>
    </source>
</evidence>
<evidence type="ECO:0000313" key="17">
    <source>
        <dbReference type="EMBL" id="ANJ76368.1"/>
    </source>
</evidence>
<evidence type="ECO:0000313" key="18">
    <source>
        <dbReference type="Proteomes" id="UP000078572"/>
    </source>
</evidence>
<keyword evidence="9" id="KW-0105">Cadmium resistance</keyword>
<dbReference type="GO" id="GO:0022857">
    <property type="term" value="F:transmembrane transporter activity"/>
    <property type="evidence" value="ECO:0007669"/>
    <property type="project" value="InterPro"/>
</dbReference>
<evidence type="ECO:0000256" key="10">
    <source>
        <dbReference type="ARBA" id="ARBA00058766"/>
    </source>
</evidence>
<dbReference type="GO" id="GO:0060003">
    <property type="term" value="P:copper ion export"/>
    <property type="evidence" value="ECO:0007669"/>
    <property type="project" value="TreeGrafter"/>
</dbReference>
<dbReference type="EMBL" id="CP016024">
    <property type="protein sequence ID" value="ANJ76368.1"/>
    <property type="molecule type" value="Genomic_DNA"/>
</dbReference>
<dbReference type="Pfam" id="PF25973">
    <property type="entry name" value="BSH_CzcB"/>
    <property type="match status" value="1"/>
</dbReference>
<dbReference type="PANTHER" id="PTHR30097">
    <property type="entry name" value="CATION EFFLUX SYSTEM PROTEIN CUSB"/>
    <property type="match status" value="1"/>
</dbReference>
<dbReference type="Gene3D" id="2.40.50.100">
    <property type="match status" value="1"/>
</dbReference>
<dbReference type="Pfam" id="PF25975">
    <property type="entry name" value="CzcB_C"/>
    <property type="match status" value="1"/>
</dbReference>
<keyword evidence="6" id="KW-0472">Membrane</keyword>
<dbReference type="OrthoDB" id="9768185at2"/>
<proteinExistence type="inferred from homology"/>
<reference evidence="18" key="1">
    <citation type="submission" date="2016-06" db="EMBL/GenBank/DDBJ databases">
        <authorList>
            <person name="Xu Y."/>
            <person name="Nagy A."/>
            <person name="Yan X."/>
            <person name="Kim S.W."/>
            <person name="Haley B."/>
            <person name="Liu N.T."/>
            <person name="Nou X."/>
        </authorList>
    </citation>
    <scope>NUCLEOTIDE SEQUENCE [LARGE SCALE GENOMIC DNA]</scope>
    <source>
        <strain evidence="18">ATCC 49129</strain>
        <plasmid evidence="18">pri-1</plasmid>
    </source>
</reference>
<keyword evidence="7" id="KW-0175">Coiled coil</keyword>
<evidence type="ECO:0000256" key="11">
    <source>
        <dbReference type="SAM" id="MobiDB-lite"/>
    </source>
</evidence>
<dbReference type="GO" id="GO:0046686">
    <property type="term" value="P:response to cadmium ion"/>
    <property type="evidence" value="ECO:0007669"/>
    <property type="project" value="UniProtKB-KW"/>
</dbReference>
<keyword evidence="3" id="KW-0813">Transport</keyword>
<keyword evidence="6" id="KW-1133">Transmembrane helix</keyword>
<evidence type="ECO:0000256" key="5">
    <source>
        <dbReference type="ARBA" id="ARBA00022833"/>
    </source>
</evidence>
<feature type="region of interest" description="Disordered" evidence="11">
    <location>
        <begin position="30"/>
        <end position="89"/>
    </location>
</feature>
<dbReference type="GO" id="GO:0046914">
    <property type="term" value="F:transition metal ion binding"/>
    <property type="evidence" value="ECO:0007669"/>
    <property type="project" value="TreeGrafter"/>
</dbReference>
<feature type="domain" description="CzcB-like barrel-sandwich hybrid" evidence="15">
    <location>
        <begin position="225"/>
        <end position="368"/>
    </location>
</feature>
<dbReference type="SUPFAM" id="SSF111369">
    <property type="entry name" value="HlyD-like secretion proteins"/>
    <property type="match status" value="1"/>
</dbReference>
<dbReference type="InterPro" id="IPR058647">
    <property type="entry name" value="BSH_CzcB-like"/>
</dbReference>
<comment type="function">
    <text evidence="10">CzcA and CzcB together would act in zinc efflux nearly as effectively as the complete czc efflux system (CzcABC). The CzcB protein is thought to funnel zinc cations to the CzcA transport protein.</text>
</comment>
<dbReference type="Gene3D" id="1.10.287.470">
    <property type="entry name" value="Helix hairpin bin"/>
    <property type="match status" value="1"/>
</dbReference>
<dbReference type="RefSeq" id="WP_024979376.1">
    <property type="nucleotide sequence ID" value="NZ_CP016024.1"/>
</dbReference>
<evidence type="ECO:0000256" key="2">
    <source>
        <dbReference type="ARBA" id="ARBA00009477"/>
    </source>
</evidence>
<comment type="similarity">
    <text evidence="2">Belongs to the membrane fusion protein (MFP) (TC 8.A.1) family.</text>
</comment>
<feature type="domain" description="CzcB N-terminal" evidence="14">
    <location>
        <begin position="86"/>
        <end position="174"/>
    </location>
</feature>
<keyword evidence="8" id="KW-0170">Cobalt</keyword>
<evidence type="ECO:0000256" key="9">
    <source>
        <dbReference type="ARBA" id="ARBA00043263"/>
    </source>
</evidence>
<evidence type="ECO:0000256" key="7">
    <source>
        <dbReference type="ARBA" id="ARBA00023054"/>
    </source>
</evidence>
<evidence type="ECO:0000259" key="14">
    <source>
        <dbReference type="Pfam" id="PF25971"/>
    </source>
</evidence>
<evidence type="ECO:0000259" key="12">
    <source>
        <dbReference type="Pfam" id="PF25893"/>
    </source>
</evidence>
<gene>
    <name evidence="17" type="ORF">A9Y76_27595</name>
</gene>
<dbReference type="Pfam" id="PF25971">
    <property type="entry name" value="CzcB_N"/>
    <property type="match status" value="1"/>
</dbReference>
<dbReference type="NCBIfam" id="TIGR01730">
    <property type="entry name" value="RND_mfp"/>
    <property type="match status" value="1"/>
</dbReference>
<feature type="compositionally biased region" description="Basic and acidic residues" evidence="11">
    <location>
        <begin position="36"/>
        <end position="80"/>
    </location>
</feature>
<dbReference type="Pfam" id="PF25893">
    <property type="entry name" value="HH_CzcB"/>
    <property type="match status" value="1"/>
</dbReference>
<organism evidence="17 18">
    <name type="scientific">Ralstonia insidiosa</name>
    <dbReference type="NCBI Taxonomy" id="190721"/>
    <lineage>
        <taxon>Bacteria</taxon>
        <taxon>Pseudomonadati</taxon>
        <taxon>Pseudomonadota</taxon>
        <taxon>Betaproteobacteria</taxon>
        <taxon>Burkholderiales</taxon>
        <taxon>Burkholderiaceae</taxon>
        <taxon>Ralstonia</taxon>
    </lineage>
</organism>
<evidence type="ECO:0000256" key="1">
    <source>
        <dbReference type="ARBA" id="ARBA00004377"/>
    </source>
</evidence>
<name>A0A192A7Q2_9RALS</name>
<accession>A0A192A7Q2</accession>
<evidence type="ECO:0000259" key="15">
    <source>
        <dbReference type="Pfam" id="PF25973"/>
    </source>
</evidence>
<dbReference type="InterPro" id="IPR058646">
    <property type="entry name" value="CzcB_N"/>
</dbReference>
<protein>
    <submittedName>
        <fullName evidence="17">Efflux transporter periplasmic adaptor subunit</fullName>
    </submittedName>
</protein>
<geneLocation type="plasmid" evidence="18">
    <name>pri-1</name>
</geneLocation>
<keyword evidence="4" id="KW-0812">Transmembrane</keyword>
<evidence type="ECO:0000256" key="3">
    <source>
        <dbReference type="ARBA" id="ARBA00022448"/>
    </source>
</evidence>
<evidence type="ECO:0000256" key="4">
    <source>
        <dbReference type="ARBA" id="ARBA00022692"/>
    </source>
</evidence>
<evidence type="ECO:0000259" key="13">
    <source>
        <dbReference type="Pfam" id="PF25954"/>
    </source>
</evidence>
<keyword evidence="18" id="KW-1185">Reference proteome</keyword>
<dbReference type="GeneID" id="61529802"/>
<comment type="subcellular location">
    <subcellularLocation>
        <location evidence="1">Cell inner membrane</location>
        <topology evidence="1">Single-pass membrane protein</topology>
    </subcellularLocation>
</comment>
<feature type="domain" description="CzcB-like C-terminal circularly permuted SH3-like" evidence="16">
    <location>
        <begin position="453"/>
        <end position="513"/>
    </location>
</feature>
<keyword evidence="17" id="KW-0614">Plasmid</keyword>
<dbReference type="FunFam" id="2.40.30.170:FF:000010">
    <property type="entry name" value="Efflux RND transporter periplasmic adaptor subunit"/>
    <property type="match status" value="1"/>
</dbReference>
<dbReference type="InterPro" id="IPR058792">
    <property type="entry name" value="Beta-barrel_RND_2"/>
</dbReference>
<evidence type="ECO:0000259" key="16">
    <source>
        <dbReference type="Pfam" id="PF25975"/>
    </source>
</evidence>
<dbReference type="InterPro" id="IPR058649">
    <property type="entry name" value="CzcB_C"/>
</dbReference>
<feature type="domain" description="CusB-like beta-barrel" evidence="13">
    <location>
        <begin position="371"/>
        <end position="445"/>
    </location>
</feature>
<dbReference type="GO" id="GO:0015679">
    <property type="term" value="P:plasma membrane copper ion transport"/>
    <property type="evidence" value="ECO:0007669"/>
    <property type="project" value="TreeGrafter"/>
</dbReference>
<dbReference type="FunFam" id="2.40.420.20:FF:000006">
    <property type="entry name" value="RND family efflux transporter MFP subunit"/>
    <property type="match status" value="1"/>
</dbReference>
<keyword evidence="5" id="KW-0862">Zinc</keyword>
<dbReference type="PANTHER" id="PTHR30097:SF4">
    <property type="entry name" value="SLR6042 PROTEIN"/>
    <property type="match status" value="1"/>
</dbReference>
<dbReference type="InterPro" id="IPR058648">
    <property type="entry name" value="HH_CzcB-like"/>
</dbReference>